<evidence type="ECO:0000313" key="5">
    <source>
        <dbReference type="Proteomes" id="UP000634308"/>
    </source>
</evidence>
<name>A0ABQ2RXK7_9DEIO</name>
<proteinExistence type="predicted"/>
<dbReference type="Pfam" id="PF00583">
    <property type="entry name" value="Acetyltransf_1"/>
    <property type="match status" value="1"/>
</dbReference>
<dbReference type="Gene3D" id="3.40.630.30">
    <property type="match status" value="1"/>
</dbReference>
<dbReference type="InterPro" id="IPR000182">
    <property type="entry name" value="GNAT_dom"/>
</dbReference>
<comment type="caution">
    <text evidence="4">The sequence shown here is derived from an EMBL/GenBank/DDBJ whole genome shotgun (WGS) entry which is preliminary data.</text>
</comment>
<evidence type="ECO:0000256" key="1">
    <source>
        <dbReference type="ARBA" id="ARBA00022679"/>
    </source>
</evidence>
<evidence type="ECO:0000259" key="3">
    <source>
        <dbReference type="PROSITE" id="PS51186"/>
    </source>
</evidence>
<gene>
    <name evidence="4" type="ORF">GCM10008959_28700</name>
</gene>
<sequence length="160" mass="16959">MTLPPGYALRPATVHDAALIQSQRTAMFTDMGSDVAGLARVHEAGVAWHARMLACGAYTGLLIESGGEVVAGAGVLWNDFPPNADTDSSVRAYVLNVYVRPEHRGRRLARALMQAALAECRARGVDIVTLTASDAGRPTYEALGFTPQAELKLLLKGGTP</sequence>
<reference evidence="5" key="1">
    <citation type="journal article" date="2019" name="Int. J. Syst. Evol. Microbiol.">
        <title>The Global Catalogue of Microorganisms (GCM) 10K type strain sequencing project: providing services to taxonomists for standard genome sequencing and annotation.</title>
        <authorList>
            <consortium name="The Broad Institute Genomics Platform"/>
            <consortium name="The Broad Institute Genome Sequencing Center for Infectious Disease"/>
            <person name="Wu L."/>
            <person name="Ma J."/>
        </authorList>
    </citation>
    <scope>NUCLEOTIDE SEQUENCE [LARGE SCALE GENOMIC DNA]</scope>
    <source>
        <strain evidence="5">JCM 31404</strain>
    </source>
</reference>
<dbReference type="CDD" id="cd04301">
    <property type="entry name" value="NAT_SF"/>
    <property type="match status" value="1"/>
</dbReference>
<keyword evidence="5" id="KW-1185">Reference proteome</keyword>
<feature type="domain" description="N-acetyltransferase" evidence="3">
    <location>
        <begin position="7"/>
        <end position="160"/>
    </location>
</feature>
<dbReference type="InterPro" id="IPR050832">
    <property type="entry name" value="Bact_Acetyltransf"/>
</dbReference>
<dbReference type="EMBL" id="BMQM01000021">
    <property type="protein sequence ID" value="GGR64854.1"/>
    <property type="molecule type" value="Genomic_DNA"/>
</dbReference>
<protein>
    <submittedName>
        <fullName evidence="4">N-acetyltransferase</fullName>
    </submittedName>
</protein>
<accession>A0ABQ2RXK7</accession>
<keyword evidence="1" id="KW-0808">Transferase</keyword>
<dbReference type="SUPFAM" id="SSF55729">
    <property type="entry name" value="Acyl-CoA N-acyltransferases (Nat)"/>
    <property type="match status" value="1"/>
</dbReference>
<keyword evidence="2" id="KW-0012">Acyltransferase</keyword>
<evidence type="ECO:0000256" key="2">
    <source>
        <dbReference type="ARBA" id="ARBA00023315"/>
    </source>
</evidence>
<dbReference type="PROSITE" id="PS51186">
    <property type="entry name" value="GNAT"/>
    <property type="match status" value="1"/>
</dbReference>
<organism evidence="4 5">
    <name type="scientific">Deinococcus seoulensis</name>
    <dbReference type="NCBI Taxonomy" id="1837379"/>
    <lineage>
        <taxon>Bacteria</taxon>
        <taxon>Thermotogati</taxon>
        <taxon>Deinococcota</taxon>
        <taxon>Deinococci</taxon>
        <taxon>Deinococcales</taxon>
        <taxon>Deinococcaceae</taxon>
        <taxon>Deinococcus</taxon>
    </lineage>
</organism>
<dbReference type="RefSeq" id="WP_229777947.1">
    <property type="nucleotide sequence ID" value="NZ_BMQM01000021.1"/>
</dbReference>
<evidence type="ECO:0000313" key="4">
    <source>
        <dbReference type="EMBL" id="GGR64854.1"/>
    </source>
</evidence>
<dbReference type="InterPro" id="IPR016181">
    <property type="entry name" value="Acyl_CoA_acyltransferase"/>
</dbReference>
<dbReference type="PANTHER" id="PTHR43877">
    <property type="entry name" value="AMINOALKYLPHOSPHONATE N-ACETYLTRANSFERASE-RELATED-RELATED"/>
    <property type="match status" value="1"/>
</dbReference>
<dbReference type="Proteomes" id="UP000634308">
    <property type="component" value="Unassembled WGS sequence"/>
</dbReference>